<protein>
    <submittedName>
        <fullName evidence="1">Uncharacterized protein</fullName>
    </submittedName>
</protein>
<sequence>RFYQEVFTEGKQEGREEGAKSASLRIARSLLDIIQDDRVLAQHTRLTELEIQQLRNNKPPAVY</sequence>
<feature type="non-terminal residue" evidence="1">
    <location>
        <position position="1"/>
    </location>
</feature>
<comment type="caution">
    <text evidence="1">The sequence shown here is derived from an EMBL/GenBank/DDBJ whole genome shotgun (WGS) entry which is preliminary data.</text>
</comment>
<gene>
    <name evidence="1" type="ORF">HUK38_04155</name>
</gene>
<reference evidence="1 2" key="1">
    <citation type="journal article" date="2020" name="Arch. Microbiol.">
        <title>The genome sequence of the giant phototrophic gammaproteobacterium Thiospirillum jenense gives insight into its physiological properties and phylogenetic relationships.</title>
        <authorList>
            <person name="Imhoff J.F."/>
            <person name="Meyer T.E."/>
            <person name="Kyndt J.A."/>
        </authorList>
    </citation>
    <scope>NUCLEOTIDE SEQUENCE [LARGE SCALE GENOMIC DNA]</scope>
    <source>
        <strain evidence="1 2">DSM 216</strain>
    </source>
</reference>
<dbReference type="Proteomes" id="UP000548632">
    <property type="component" value="Unassembled WGS sequence"/>
</dbReference>
<accession>A0A839H8Z3</accession>
<evidence type="ECO:0000313" key="1">
    <source>
        <dbReference type="EMBL" id="MBB1125424.1"/>
    </source>
</evidence>
<proteinExistence type="predicted"/>
<keyword evidence="2" id="KW-1185">Reference proteome</keyword>
<organism evidence="1 2">
    <name type="scientific">Thiospirillum jenense</name>
    <dbReference type="NCBI Taxonomy" id="1653858"/>
    <lineage>
        <taxon>Bacteria</taxon>
        <taxon>Pseudomonadati</taxon>
        <taxon>Pseudomonadota</taxon>
        <taxon>Gammaproteobacteria</taxon>
        <taxon>Chromatiales</taxon>
        <taxon>Chromatiaceae</taxon>
        <taxon>Thiospirillum</taxon>
    </lineage>
</organism>
<dbReference type="AlphaFoldDB" id="A0A839H8Z3"/>
<evidence type="ECO:0000313" key="2">
    <source>
        <dbReference type="Proteomes" id="UP000548632"/>
    </source>
</evidence>
<dbReference type="EMBL" id="JABVCQ010000006">
    <property type="protein sequence ID" value="MBB1125424.1"/>
    <property type="molecule type" value="Genomic_DNA"/>
</dbReference>
<name>A0A839H8Z3_9GAMM</name>